<comment type="caution">
    <text evidence="3">The sequence shown here is derived from an EMBL/GenBank/DDBJ whole genome shotgun (WGS) entry which is preliminary data.</text>
</comment>
<evidence type="ECO:0000313" key="4">
    <source>
        <dbReference type="Proteomes" id="UP000632154"/>
    </source>
</evidence>
<gene>
    <name evidence="3" type="ORF">GCM10017783_08580</name>
</gene>
<evidence type="ECO:0000256" key="1">
    <source>
        <dbReference type="SAM" id="SignalP"/>
    </source>
</evidence>
<feature type="chain" id="PRO_5046810444" description="DUF4384 domain-containing protein" evidence="1">
    <location>
        <begin position="26"/>
        <end position="168"/>
    </location>
</feature>
<feature type="domain" description="DUF4384" evidence="2">
    <location>
        <begin position="52"/>
        <end position="124"/>
    </location>
</feature>
<sequence>MSRPFLLLMLALGLGTGLSSCTVQTERPNLGLNASQRNLLVGITPDRGEGASYRQGEEVRLRVAVREPGYLTLVARQPDGSAQVLVRDAYVERGTTIFPRADDRVTYNVQAPNGLQVVRAIFTRARPAGDLAVSGVYDQNRWNAVGYSDASLVQADRDVQETYFYITR</sequence>
<feature type="signal peptide" evidence="1">
    <location>
        <begin position="1"/>
        <end position="25"/>
    </location>
</feature>
<reference evidence="4" key="1">
    <citation type="journal article" date="2019" name="Int. J. Syst. Evol. Microbiol.">
        <title>The Global Catalogue of Microorganisms (GCM) 10K type strain sequencing project: providing services to taxonomists for standard genome sequencing and annotation.</title>
        <authorList>
            <consortium name="The Broad Institute Genomics Platform"/>
            <consortium name="The Broad Institute Genome Sequencing Center for Infectious Disease"/>
            <person name="Wu L."/>
            <person name="Ma J."/>
        </authorList>
    </citation>
    <scope>NUCLEOTIDE SEQUENCE [LARGE SCALE GENOMIC DNA]</scope>
    <source>
        <strain evidence="4">CGMCC 1.18439</strain>
    </source>
</reference>
<evidence type="ECO:0000259" key="2">
    <source>
        <dbReference type="Pfam" id="PF14326"/>
    </source>
</evidence>
<keyword evidence="4" id="KW-1185">Reference proteome</keyword>
<protein>
    <recommendedName>
        <fullName evidence="2">DUF4384 domain-containing protein</fullName>
    </recommendedName>
</protein>
<dbReference type="EMBL" id="BNAL01000007">
    <property type="protein sequence ID" value="GHF98860.1"/>
    <property type="molecule type" value="Genomic_DNA"/>
</dbReference>
<dbReference type="InterPro" id="IPR025493">
    <property type="entry name" value="DUF4384"/>
</dbReference>
<name>A0ABQ3K3Z2_9DEIO</name>
<dbReference type="Proteomes" id="UP000632154">
    <property type="component" value="Unassembled WGS sequence"/>
</dbReference>
<organism evidence="3 4">
    <name type="scientific">Deinococcus piscis</name>
    <dbReference type="NCBI Taxonomy" id="394230"/>
    <lineage>
        <taxon>Bacteria</taxon>
        <taxon>Thermotogati</taxon>
        <taxon>Deinococcota</taxon>
        <taxon>Deinococci</taxon>
        <taxon>Deinococcales</taxon>
        <taxon>Deinococcaceae</taxon>
        <taxon>Deinococcus</taxon>
    </lineage>
</organism>
<evidence type="ECO:0000313" key="3">
    <source>
        <dbReference type="EMBL" id="GHF98860.1"/>
    </source>
</evidence>
<dbReference type="PROSITE" id="PS51257">
    <property type="entry name" value="PROKAR_LIPOPROTEIN"/>
    <property type="match status" value="1"/>
</dbReference>
<proteinExistence type="predicted"/>
<accession>A0ABQ3K3Z2</accession>
<dbReference type="RefSeq" id="WP_189642439.1">
    <property type="nucleotide sequence ID" value="NZ_BNAL01000007.1"/>
</dbReference>
<keyword evidence="1" id="KW-0732">Signal</keyword>
<dbReference type="Pfam" id="PF14326">
    <property type="entry name" value="DUF4384"/>
    <property type="match status" value="1"/>
</dbReference>